<dbReference type="RefSeq" id="WP_066809740.1">
    <property type="nucleotide sequence ID" value="NZ_CP012661.1"/>
</dbReference>
<dbReference type="AlphaFoldDB" id="A0A159Z1U0"/>
<gene>
    <name evidence="1" type="ORF">AKL17_0684</name>
</gene>
<dbReference type="Proteomes" id="UP000076128">
    <property type="component" value="Chromosome"/>
</dbReference>
<reference evidence="1 2" key="1">
    <citation type="submission" date="2015-09" db="EMBL/GenBank/DDBJ databases">
        <title>Complete genome sequence of Defluviimonas alba cai42t isolated from an oilfield in Xinjiang.</title>
        <authorList>
            <person name="Geng S."/>
            <person name="Pan X."/>
            <person name="Wu X."/>
        </authorList>
    </citation>
    <scope>NUCLEOTIDE SEQUENCE [LARGE SCALE GENOMIC DNA]</scope>
    <source>
        <strain evidence="2">cai42</strain>
    </source>
</reference>
<evidence type="ECO:0000313" key="1">
    <source>
        <dbReference type="EMBL" id="AMY67944.1"/>
    </source>
</evidence>
<keyword evidence="2" id="KW-1185">Reference proteome</keyword>
<dbReference type="KEGG" id="daa:AKL17_0684"/>
<name>A0A159Z1U0_9RHOB</name>
<proteinExistence type="predicted"/>
<dbReference type="STRING" id="1335048.AKL17_0684"/>
<dbReference type="EMBL" id="CP012661">
    <property type="protein sequence ID" value="AMY67944.1"/>
    <property type="molecule type" value="Genomic_DNA"/>
</dbReference>
<sequence length="83" mass="8804">MSRGAPNLRQKFTLAALLLAALAVLAAGIAVYGLSRTQRHAAEAMAAQQRIEGYAALSARVNEWMLGWLSPGTGPGPDRPAFR</sequence>
<accession>A0A159Z1U0</accession>
<organism evidence="1 2">
    <name type="scientific">Frigidibacter mobilis</name>
    <dbReference type="NCBI Taxonomy" id="1335048"/>
    <lineage>
        <taxon>Bacteria</taxon>
        <taxon>Pseudomonadati</taxon>
        <taxon>Pseudomonadota</taxon>
        <taxon>Alphaproteobacteria</taxon>
        <taxon>Rhodobacterales</taxon>
        <taxon>Paracoccaceae</taxon>
        <taxon>Frigidibacter</taxon>
    </lineage>
</organism>
<protein>
    <submittedName>
        <fullName evidence="1">Uncharacterized protein</fullName>
    </submittedName>
</protein>
<evidence type="ECO:0000313" key="2">
    <source>
        <dbReference type="Proteomes" id="UP000076128"/>
    </source>
</evidence>